<feature type="region of interest" description="Disordered" evidence="2">
    <location>
        <begin position="74"/>
        <end position="110"/>
    </location>
</feature>
<feature type="compositionally biased region" description="Polar residues" evidence="2">
    <location>
        <begin position="244"/>
        <end position="265"/>
    </location>
</feature>
<protein>
    <submittedName>
        <fullName evidence="3">Uncharacterized protein</fullName>
    </submittedName>
</protein>
<dbReference type="STRING" id="212602.A0A420HMN9"/>
<name>A0A420HMN9_9PEZI</name>
<evidence type="ECO:0000256" key="1">
    <source>
        <dbReference type="SAM" id="Coils"/>
    </source>
</evidence>
<evidence type="ECO:0000313" key="3">
    <source>
        <dbReference type="EMBL" id="RKF58711.1"/>
    </source>
</evidence>
<feature type="compositionally biased region" description="Polar residues" evidence="2">
    <location>
        <begin position="328"/>
        <end position="344"/>
    </location>
</feature>
<evidence type="ECO:0000256" key="2">
    <source>
        <dbReference type="SAM" id="MobiDB-lite"/>
    </source>
</evidence>
<gene>
    <name evidence="3" type="ORF">OnM2_066018</name>
</gene>
<feature type="compositionally biased region" description="Basic and acidic residues" evidence="2">
    <location>
        <begin position="535"/>
        <end position="548"/>
    </location>
</feature>
<feature type="compositionally biased region" description="Acidic residues" evidence="2">
    <location>
        <begin position="722"/>
        <end position="731"/>
    </location>
</feature>
<feature type="coiled-coil region" evidence="1">
    <location>
        <begin position="456"/>
        <end position="489"/>
    </location>
</feature>
<sequence>MINTQQLRKNTTTNRVLIGHKLGTALSNSKFTTFNDCDDRNDIVTPQNSQLHCSNTKYKSHIDAISVGISPDHTSQANIRQQPKRNPAKSPTTKSPFSCEEQSDSQGKPYKALHVSRNSLSAILYTVEALRAPHSFSPDILEETASMSGQIDVLSPSSRQTGENDIPRSNDIVGPATSVKGPREVMRERTAREARRKAEFEQKEALERVRATEEAILLKERQLVNDRRAASNLDQDFDRDLGENNETTPRISNQIPITLVASNPQTEKRDNSENIEGKTFSSQMNRGAKQGQDQGQASAGGSNFRGTRSRPRQSDNQSKQKQSDHPNSHNSNQVGRSTVSGTRSSFPHAFERWETLSAHWEGLTSFWIRRLEENGREIERDPLLQQLSRQVTDLSAAGANLFHAVVELQRLRASSERKFQRWFFETRTEQERNQEIQASIERKLQTEIEARVAAVAQAATEERERLNAEKQLAEVKRELQISKEEAKRAWEELGRREKEERARTTSLREGLPTVIGGVEVVPMITGPPNRSGTARRTDYTVERSESNRDGNNPNETNSGNPGYSQRPYDVSDSYHDTSDSRRTPVAQNATISNPILNDPSFPGQIHGEKSADTGTFQPVIETSSNTEQKSPQPTPESLEDYSDQEEDEYEMDSQEDVESKNFGNSASYQSELDYIRGSEQYESDMERLRQYGRVPDVEYGRGIQVTAEYLQNPGSYSVPDIEIGDTADYTDLDQQGYSSGPEWSNVPRHHHPTRLSDVMEEDERSRTSASQISRSRD</sequence>
<dbReference type="EMBL" id="MCFK01006600">
    <property type="protein sequence ID" value="RKF58711.1"/>
    <property type="molecule type" value="Genomic_DNA"/>
</dbReference>
<feature type="compositionally biased region" description="Polar residues" evidence="2">
    <location>
        <begin position="585"/>
        <end position="595"/>
    </location>
</feature>
<feature type="compositionally biased region" description="Basic and acidic residues" evidence="2">
    <location>
        <begin position="266"/>
        <end position="276"/>
    </location>
</feature>
<accession>A0A420HMN9</accession>
<evidence type="ECO:0000313" key="4">
    <source>
        <dbReference type="Proteomes" id="UP000286134"/>
    </source>
</evidence>
<feature type="compositionally biased region" description="Polar residues" evidence="2">
    <location>
        <begin position="767"/>
        <end position="777"/>
    </location>
</feature>
<dbReference type="AlphaFoldDB" id="A0A420HMN9"/>
<feature type="region of interest" description="Disordered" evidence="2">
    <location>
        <begin position="623"/>
        <end position="668"/>
    </location>
</feature>
<organism evidence="3 4">
    <name type="scientific">Erysiphe neolycopersici</name>
    <dbReference type="NCBI Taxonomy" id="212602"/>
    <lineage>
        <taxon>Eukaryota</taxon>
        <taxon>Fungi</taxon>
        <taxon>Dikarya</taxon>
        <taxon>Ascomycota</taxon>
        <taxon>Pezizomycotina</taxon>
        <taxon>Leotiomycetes</taxon>
        <taxon>Erysiphales</taxon>
        <taxon>Erysiphaceae</taxon>
        <taxon>Erysiphe</taxon>
    </lineage>
</organism>
<proteinExistence type="predicted"/>
<feature type="region of interest" description="Disordered" evidence="2">
    <location>
        <begin position="235"/>
        <end position="344"/>
    </location>
</feature>
<reference evidence="3 4" key="1">
    <citation type="journal article" date="2018" name="BMC Genomics">
        <title>Comparative genome analyses reveal sequence features reflecting distinct modes of host-adaptation between dicot and monocot powdery mildew.</title>
        <authorList>
            <person name="Wu Y."/>
            <person name="Ma X."/>
            <person name="Pan Z."/>
            <person name="Kale S.D."/>
            <person name="Song Y."/>
            <person name="King H."/>
            <person name="Zhang Q."/>
            <person name="Presley C."/>
            <person name="Deng X."/>
            <person name="Wei C.I."/>
            <person name="Xiao S."/>
        </authorList>
    </citation>
    <scope>NUCLEOTIDE SEQUENCE [LARGE SCALE GENOMIC DNA]</scope>
    <source>
        <strain evidence="3">UMSG2</strain>
    </source>
</reference>
<feature type="compositionally biased region" description="Low complexity" evidence="2">
    <location>
        <begin position="287"/>
        <end position="301"/>
    </location>
</feature>
<feature type="compositionally biased region" description="Polar residues" evidence="2">
    <location>
        <begin position="732"/>
        <end position="742"/>
    </location>
</feature>
<keyword evidence="4" id="KW-1185">Reference proteome</keyword>
<feature type="region of interest" description="Disordered" evidence="2">
    <location>
        <begin position="519"/>
        <end position="611"/>
    </location>
</feature>
<feature type="compositionally biased region" description="Polar residues" evidence="2">
    <location>
        <begin position="153"/>
        <end position="163"/>
    </location>
</feature>
<feature type="region of interest" description="Disordered" evidence="2">
    <location>
        <begin position="153"/>
        <end position="187"/>
    </location>
</feature>
<keyword evidence="1" id="KW-0175">Coiled coil</keyword>
<feature type="compositionally biased region" description="Acidic residues" evidence="2">
    <location>
        <begin position="637"/>
        <end position="656"/>
    </location>
</feature>
<feature type="region of interest" description="Disordered" evidence="2">
    <location>
        <begin position="721"/>
        <end position="777"/>
    </location>
</feature>
<feature type="compositionally biased region" description="Polar residues" evidence="2">
    <location>
        <begin position="549"/>
        <end position="563"/>
    </location>
</feature>
<feature type="compositionally biased region" description="Basic and acidic residues" evidence="2">
    <location>
        <begin position="572"/>
        <end position="582"/>
    </location>
</feature>
<dbReference type="OrthoDB" id="5945798at2759"/>
<dbReference type="Proteomes" id="UP000286134">
    <property type="component" value="Unassembled WGS sequence"/>
</dbReference>
<comment type="caution">
    <text evidence="3">The sequence shown here is derived from an EMBL/GenBank/DDBJ whole genome shotgun (WGS) entry which is preliminary data.</text>
</comment>